<dbReference type="EnsemblMetazoa" id="CJA21319a.1">
    <property type="protein sequence ID" value="CJA21319a.1"/>
    <property type="gene ID" value="WBGene00176891"/>
</dbReference>
<evidence type="ECO:0000313" key="2">
    <source>
        <dbReference type="EnsemblMetazoa" id="CJA21319a.1"/>
    </source>
</evidence>
<accession>A0A8R1E3U6</accession>
<feature type="domain" description="PH" evidence="1">
    <location>
        <begin position="1"/>
        <end position="81"/>
    </location>
</feature>
<evidence type="ECO:0000259" key="1">
    <source>
        <dbReference type="PROSITE" id="PS50003"/>
    </source>
</evidence>
<protein>
    <submittedName>
        <fullName evidence="2">PH domain-containing protein</fullName>
    </submittedName>
</protein>
<proteinExistence type="predicted"/>
<evidence type="ECO:0000313" key="3">
    <source>
        <dbReference type="Proteomes" id="UP000005237"/>
    </source>
</evidence>
<name>A0A8R1E3U6_CAEJA</name>
<dbReference type="InterPro" id="IPR011993">
    <property type="entry name" value="PH-like_dom_sf"/>
</dbReference>
<dbReference type="Proteomes" id="UP000005237">
    <property type="component" value="Unassembled WGS sequence"/>
</dbReference>
<dbReference type="AlphaFoldDB" id="A0A8R1E3U6"/>
<reference evidence="2" key="2">
    <citation type="submission" date="2022-06" db="UniProtKB">
        <authorList>
            <consortium name="EnsemblMetazoa"/>
        </authorList>
    </citation>
    <scope>IDENTIFICATION</scope>
    <source>
        <strain evidence="2">DF5081</strain>
    </source>
</reference>
<organism evidence="2 3">
    <name type="scientific">Caenorhabditis japonica</name>
    <dbReference type="NCBI Taxonomy" id="281687"/>
    <lineage>
        <taxon>Eukaryota</taxon>
        <taxon>Metazoa</taxon>
        <taxon>Ecdysozoa</taxon>
        <taxon>Nematoda</taxon>
        <taxon>Chromadorea</taxon>
        <taxon>Rhabditida</taxon>
        <taxon>Rhabditina</taxon>
        <taxon>Rhabditomorpha</taxon>
        <taxon>Rhabditoidea</taxon>
        <taxon>Rhabditidae</taxon>
        <taxon>Peloderinae</taxon>
        <taxon>Caenorhabditis</taxon>
    </lineage>
</organism>
<reference evidence="3" key="1">
    <citation type="submission" date="2010-08" db="EMBL/GenBank/DDBJ databases">
        <authorList>
            <consortium name="Caenorhabditis japonica Sequencing Consortium"/>
            <person name="Wilson R.K."/>
        </authorList>
    </citation>
    <scope>NUCLEOTIDE SEQUENCE [LARGE SCALE GENOMIC DNA]</scope>
    <source>
        <strain evidence="3">DF5081</strain>
    </source>
</reference>
<dbReference type="Pfam" id="PF00169">
    <property type="entry name" value="PH"/>
    <property type="match status" value="1"/>
</dbReference>
<dbReference type="Gene3D" id="2.30.29.30">
    <property type="entry name" value="Pleckstrin-homology domain (PH domain)/Phosphotyrosine-binding domain (PTB)"/>
    <property type="match status" value="1"/>
</dbReference>
<dbReference type="PROSITE" id="PS50003">
    <property type="entry name" value="PH_DOMAIN"/>
    <property type="match status" value="1"/>
</dbReference>
<dbReference type="SUPFAM" id="SSF50729">
    <property type="entry name" value="PH domain-like"/>
    <property type="match status" value="1"/>
</dbReference>
<dbReference type="FunFam" id="2.30.29.30:FF:000027">
    <property type="entry name" value="Non-specific serine/threonine protein kinase"/>
    <property type="match status" value="1"/>
</dbReference>
<sequence length="125" mass="14617">MLFYDGALLGFRAKPKEGQPYPEPLNDFMIKDAATMTFEKPRPNMFMVRCLQWTTIIERTFYAESAEARQKWIEAIEAISRRYKTHMNTTIQEEPMDTAVLFRAILFRGSSIMFKFYTVVPSVIS</sequence>
<keyword evidence="3" id="KW-1185">Reference proteome</keyword>
<dbReference type="InterPro" id="IPR001849">
    <property type="entry name" value="PH_domain"/>
</dbReference>